<feature type="compositionally biased region" description="Basic and acidic residues" evidence="1">
    <location>
        <begin position="41"/>
        <end position="53"/>
    </location>
</feature>
<dbReference type="OrthoDB" id="3639409at2759"/>
<comment type="caution">
    <text evidence="2">The sequence shown here is derived from an EMBL/GenBank/DDBJ whole genome shotgun (WGS) entry which is preliminary data.</text>
</comment>
<keyword evidence="3" id="KW-1185">Reference proteome</keyword>
<evidence type="ECO:0000256" key="1">
    <source>
        <dbReference type="SAM" id="MobiDB-lite"/>
    </source>
</evidence>
<dbReference type="Proteomes" id="UP000070133">
    <property type="component" value="Unassembled WGS sequence"/>
</dbReference>
<organism evidence="2 3">
    <name type="scientific">Pseudocercospora eumusae</name>
    <dbReference type="NCBI Taxonomy" id="321146"/>
    <lineage>
        <taxon>Eukaryota</taxon>
        <taxon>Fungi</taxon>
        <taxon>Dikarya</taxon>
        <taxon>Ascomycota</taxon>
        <taxon>Pezizomycotina</taxon>
        <taxon>Dothideomycetes</taxon>
        <taxon>Dothideomycetidae</taxon>
        <taxon>Mycosphaerellales</taxon>
        <taxon>Mycosphaerellaceae</taxon>
        <taxon>Pseudocercospora</taxon>
    </lineage>
</organism>
<gene>
    <name evidence="2" type="ORF">AC578_8545</name>
</gene>
<evidence type="ECO:0000313" key="2">
    <source>
        <dbReference type="EMBL" id="KXT06677.1"/>
    </source>
</evidence>
<feature type="region of interest" description="Disordered" evidence="1">
    <location>
        <begin position="1"/>
        <end position="89"/>
    </location>
</feature>
<accession>A0A139HW73</accession>
<feature type="compositionally biased region" description="Polar residues" evidence="1">
    <location>
        <begin position="57"/>
        <end position="75"/>
    </location>
</feature>
<reference evidence="2 3" key="1">
    <citation type="submission" date="2015-07" db="EMBL/GenBank/DDBJ databases">
        <title>Comparative genomics of the Sigatoka disease complex on banana suggests a link between parallel evolutionary changes in Pseudocercospora fijiensis and Pseudocercospora eumusae and increased virulence on the banana host.</title>
        <authorList>
            <person name="Chang T.-C."/>
            <person name="Salvucci A."/>
            <person name="Crous P.W."/>
            <person name="Stergiopoulos I."/>
        </authorList>
    </citation>
    <scope>NUCLEOTIDE SEQUENCE [LARGE SCALE GENOMIC DNA]</scope>
    <source>
        <strain evidence="2 3">CBS 114824</strain>
    </source>
</reference>
<name>A0A139HW73_9PEZI</name>
<dbReference type="EMBL" id="LFZN01000005">
    <property type="protein sequence ID" value="KXT06677.1"/>
    <property type="molecule type" value="Genomic_DNA"/>
</dbReference>
<dbReference type="AlphaFoldDB" id="A0A139HW73"/>
<feature type="compositionally biased region" description="Polar residues" evidence="1">
    <location>
        <begin position="28"/>
        <end position="37"/>
    </location>
</feature>
<proteinExistence type="predicted"/>
<feature type="compositionally biased region" description="Basic and acidic residues" evidence="1">
    <location>
        <begin position="13"/>
        <end position="25"/>
    </location>
</feature>
<sequence length="289" mass="32680">MQHYKAPACLPEGRMDEKDKTRSLRADTPQSTINSAWLSRGRMDEKDNTRSLRADTPQASINPEHSGPRQTTSAPPRSHGPPQPVPHQRVPIRTIELPHNIDYGTKELLTFFPDCIYVKEILIRWIRNGIGPEIVAKCLLATRDKLTHEAFVWTRNLIRNHMAEAMKVTHIPLKAPNVPVVDDRMTSNHWAGGQTLPLSAARIKLELLGRKIPREGWPQGRDRGPLTMCLEKVQDIPFTGLDTSAIPELIRFFEDRGEAFRPPIPEAGLNWDAEFFVNFDCPDPIVPSS</sequence>
<evidence type="ECO:0000313" key="3">
    <source>
        <dbReference type="Proteomes" id="UP000070133"/>
    </source>
</evidence>
<protein>
    <submittedName>
        <fullName evidence="2">Uncharacterized protein</fullName>
    </submittedName>
</protein>